<keyword evidence="5" id="KW-1185">Reference proteome</keyword>
<evidence type="ECO:0000313" key="5">
    <source>
        <dbReference type="Proteomes" id="UP001208692"/>
    </source>
</evidence>
<feature type="transmembrane region" description="Helical" evidence="1">
    <location>
        <begin position="128"/>
        <end position="153"/>
    </location>
</feature>
<protein>
    <submittedName>
        <fullName evidence="2">Bile acid:sodium symporter</fullName>
    </submittedName>
</protein>
<evidence type="ECO:0000313" key="3">
    <source>
        <dbReference type="EMBL" id="GJM52565.1"/>
    </source>
</evidence>
<evidence type="ECO:0000313" key="4">
    <source>
        <dbReference type="Proteomes" id="UP001207736"/>
    </source>
</evidence>
<feature type="transmembrane region" description="Helical" evidence="1">
    <location>
        <begin position="38"/>
        <end position="55"/>
    </location>
</feature>
<dbReference type="EMBL" id="BQKA01000006">
    <property type="protein sequence ID" value="GJM49415.1"/>
    <property type="molecule type" value="Genomic_DNA"/>
</dbReference>
<keyword evidence="1" id="KW-0812">Transmembrane</keyword>
<accession>A0AAV5AUR0</accession>
<feature type="transmembrane region" description="Helical" evidence="1">
    <location>
        <begin position="100"/>
        <end position="121"/>
    </location>
</feature>
<reference evidence="2 5" key="1">
    <citation type="submission" date="2021-11" db="EMBL/GenBank/DDBJ databases">
        <title>Draft genome sequence of Capnocytophaga sp. strain KC07075 isolated from cat oral cavity.</title>
        <authorList>
            <person name="Suzuki M."/>
            <person name="Imaoka K."/>
            <person name="Kimura M."/>
            <person name="Morikawa S."/>
            <person name="Maeda K."/>
        </authorList>
    </citation>
    <scope>NUCLEOTIDE SEQUENCE</scope>
    <source>
        <strain evidence="2">KC07075</strain>
        <strain evidence="3 5">KC07079</strain>
    </source>
</reference>
<comment type="caution">
    <text evidence="2">The sequence shown here is derived from an EMBL/GenBank/DDBJ whole genome shotgun (WGS) entry which is preliminary data.</text>
</comment>
<dbReference type="Gene3D" id="1.20.1530.20">
    <property type="match status" value="1"/>
</dbReference>
<feature type="transmembrane region" description="Helical" evidence="1">
    <location>
        <begin position="12"/>
        <end position="32"/>
    </location>
</feature>
<dbReference type="InterPro" id="IPR016833">
    <property type="entry name" value="Put_Na-Bile_cotransptr"/>
</dbReference>
<feature type="transmembrane region" description="Helical" evidence="1">
    <location>
        <begin position="235"/>
        <end position="256"/>
    </location>
</feature>
<keyword evidence="1" id="KW-1133">Transmembrane helix</keyword>
<name>A0AAV5AUR0_9FLAO</name>
<dbReference type="Proteomes" id="UP001207736">
    <property type="component" value="Unassembled WGS sequence"/>
</dbReference>
<dbReference type="PANTHER" id="PTHR18640">
    <property type="entry name" value="SOLUTE CARRIER FAMILY 10 MEMBER 7"/>
    <property type="match status" value="1"/>
</dbReference>
<gene>
    <name evidence="2" type="ORF">RCZ15_03900</name>
    <name evidence="3" type="ORF">RCZ16_08820</name>
</gene>
<feature type="transmembrane region" description="Helical" evidence="1">
    <location>
        <begin position="288"/>
        <end position="317"/>
    </location>
</feature>
<sequence>MRLFSKIKLDRFVILIILAVILATLFPAQGLWETLLKYLAKIGIALLFFMHGAKLSRQSILSGITNWRMHLLIFCLTFIIFPFLGILLQFIPENILNPTIYSGFLFLCALPSTVQSSIIFTSSARGNVAGAVCSASISSLLGVIVSPFLVGQLLNTHGGAIITIDFLDSVKDIVLQLMLPFFLGHFARPLVGNWIQKHSKLVKFTDQSSILIVVYTAFSKAIIDGLWHRVGSVDLVLISVVSILLLGIVIILSHQFSKLLKFKIEDEIVVVFCGSKKSLVNGVPMANILFPSAMVGVMILPLMIFHQIQLIISAILAQRYAQRKD</sequence>
<organism evidence="2 4">
    <name type="scientific">Capnocytophaga catalasegens</name>
    <dbReference type="NCBI Taxonomy" id="1004260"/>
    <lineage>
        <taxon>Bacteria</taxon>
        <taxon>Pseudomonadati</taxon>
        <taxon>Bacteroidota</taxon>
        <taxon>Flavobacteriia</taxon>
        <taxon>Flavobacteriales</taxon>
        <taxon>Flavobacteriaceae</taxon>
        <taxon>Capnocytophaga</taxon>
    </lineage>
</organism>
<dbReference type="InterPro" id="IPR038770">
    <property type="entry name" value="Na+/solute_symporter_sf"/>
</dbReference>
<evidence type="ECO:0000256" key="1">
    <source>
        <dbReference type="SAM" id="Phobius"/>
    </source>
</evidence>
<feature type="transmembrane region" description="Helical" evidence="1">
    <location>
        <begin position="173"/>
        <end position="191"/>
    </location>
</feature>
<dbReference type="GO" id="GO:0005886">
    <property type="term" value="C:plasma membrane"/>
    <property type="evidence" value="ECO:0007669"/>
    <property type="project" value="TreeGrafter"/>
</dbReference>
<feature type="transmembrane region" description="Helical" evidence="1">
    <location>
        <begin position="67"/>
        <end position="88"/>
    </location>
</feature>
<evidence type="ECO:0000313" key="2">
    <source>
        <dbReference type="EMBL" id="GJM49415.1"/>
    </source>
</evidence>
<dbReference type="EMBL" id="BQKB01000013">
    <property type="protein sequence ID" value="GJM52565.1"/>
    <property type="molecule type" value="Genomic_DNA"/>
</dbReference>
<dbReference type="RefSeq" id="WP_264846009.1">
    <property type="nucleotide sequence ID" value="NZ_BPMA01000016.1"/>
</dbReference>
<dbReference type="Proteomes" id="UP001208692">
    <property type="component" value="Unassembled WGS sequence"/>
</dbReference>
<dbReference type="PIRSF" id="PIRSF026166">
    <property type="entry name" value="UCP026166"/>
    <property type="match status" value="1"/>
</dbReference>
<keyword evidence="1" id="KW-0472">Membrane</keyword>
<dbReference type="Pfam" id="PF13593">
    <property type="entry name" value="SBF_like"/>
    <property type="match status" value="1"/>
</dbReference>
<dbReference type="AlphaFoldDB" id="A0AAV5AUR0"/>
<dbReference type="PANTHER" id="PTHR18640:SF5">
    <property type="entry name" value="SODIUM_BILE ACID COTRANSPORTER 7"/>
    <property type="match status" value="1"/>
</dbReference>
<proteinExistence type="predicted"/>